<comment type="caution">
    <text evidence="1">The sequence shown here is derived from an EMBL/GenBank/DDBJ whole genome shotgun (WGS) entry which is preliminary data.</text>
</comment>
<keyword evidence="2" id="KW-1185">Reference proteome</keyword>
<proteinExistence type="predicted"/>
<evidence type="ECO:0000313" key="1">
    <source>
        <dbReference type="EMBL" id="KAH3662196.1"/>
    </source>
</evidence>
<sequence length="80" mass="8839">MQQNTNISGEITEYTSPMDPYTEYVGCPLLWPTISKMYMATDVKKVSTIVGRIPAMKAVMNSGSPFNQLMVGIRAVKYGS</sequence>
<gene>
    <name evidence="1" type="ORF">OGAPHI_005444</name>
</gene>
<dbReference type="GeneID" id="70237408"/>
<dbReference type="EMBL" id="JAEUBE010000378">
    <property type="protein sequence ID" value="KAH3662196.1"/>
    <property type="molecule type" value="Genomic_DNA"/>
</dbReference>
<reference evidence="1" key="1">
    <citation type="journal article" date="2021" name="Open Biol.">
        <title>Shared evolutionary footprints suggest mitochondrial oxidative damage underlies multiple complex I losses in fungi.</title>
        <authorList>
            <person name="Schikora-Tamarit M.A."/>
            <person name="Marcet-Houben M."/>
            <person name="Nosek J."/>
            <person name="Gabaldon T."/>
        </authorList>
    </citation>
    <scope>NUCLEOTIDE SEQUENCE</scope>
    <source>
        <strain evidence="1">CBS6075</strain>
    </source>
</reference>
<organism evidence="1 2">
    <name type="scientific">Ogataea philodendri</name>
    <dbReference type="NCBI Taxonomy" id="1378263"/>
    <lineage>
        <taxon>Eukaryota</taxon>
        <taxon>Fungi</taxon>
        <taxon>Dikarya</taxon>
        <taxon>Ascomycota</taxon>
        <taxon>Saccharomycotina</taxon>
        <taxon>Pichiomycetes</taxon>
        <taxon>Pichiales</taxon>
        <taxon>Pichiaceae</taxon>
        <taxon>Ogataea</taxon>
    </lineage>
</organism>
<dbReference type="Proteomes" id="UP000769157">
    <property type="component" value="Unassembled WGS sequence"/>
</dbReference>
<evidence type="ECO:0000313" key="2">
    <source>
        <dbReference type="Proteomes" id="UP000769157"/>
    </source>
</evidence>
<accession>A0A9P8T1Z4</accession>
<reference evidence="1" key="2">
    <citation type="submission" date="2021-01" db="EMBL/GenBank/DDBJ databases">
        <authorList>
            <person name="Schikora-Tamarit M.A."/>
        </authorList>
    </citation>
    <scope>NUCLEOTIDE SEQUENCE</scope>
    <source>
        <strain evidence="1">CBS6075</strain>
    </source>
</reference>
<name>A0A9P8T1Z4_9ASCO</name>
<dbReference type="RefSeq" id="XP_046059285.1">
    <property type="nucleotide sequence ID" value="XM_046206629.1"/>
</dbReference>
<dbReference type="AlphaFoldDB" id="A0A9P8T1Z4"/>
<protein>
    <submittedName>
        <fullName evidence="1">Uncharacterized protein</fullName>
    </submittedName>
</protein>